<dbReference type="Pfam" id="PF07730">
    <property type="entry name" value="HisKA_3"/>
    <property type="match status" value="1"/>
</dbReference>
<feature type="domain" description="Histidine kinase" evidence="17">
    <location>
        <begin position="417"/>
        <end position="616"/>
    </location>
</feature>
<evidence type="ECO:0000313" key="19">
    <source>
        <dbReference type="EMBL" id="USF88947.1"/>
    </source>
</evidence>
<accession>A0A9J7A1A4</accession>
<dbReference type="CDD" id="cd16917">
    <property type="entry name" value="HATPase_UhpB-NarQ-NarX-like"/>
    <property type="match status" value="1"/>
</dbReference>
<dbReference type="PROSITE" id="PS50109">
    <property type="entry name" value="HIS_KIN"/>
    <property type="match status" value="1"/>
</dbReference>
<dbReference type="InterPro" id="IPR029016">
    <property type="entry name" value="GAF-like_dom_sf"/>
</dbReference>
<dbReference type="InterPro" id="IPR029095">
    <property type="entry name" value="NarX-like_N"/>
</dbReference>
<dbReference type="InterPro" id="IPR011712">
    <property type="entry name" value="Sig_transdc_His_kin_sub3_dim/P"/>
</dbReference>
<dbReference type="GO" id="GO:0005886">
    <property type="term" value="C:plasma membrane"/>
    <property type="evidence" value="ECO:0007669"/>
    <property type="project" value="UniProtKB-SubCell"/>
</dbReference>
<dbReference type="Pfam" id="PF13675">
    <property type="entry name" value="PilJ"/>
    <property type="match status" value="1"/>
</dbReference>
<evidence type="ECO:0000313" key="20">
    <source>
        <dbReference type="Proteomes" id="UP001056649"/>
    </source>
</evidence>
<dbReference type="SUPFAM" id="SSF55781">
    <property type="entry name" value="GAF domain-like"/>
    <property type="match status" value="1"/>
</dbReference>
<evidence type="ECO:0000256" key="11">
    <source>
        <dbReference type="ARBA" id="ARBA00022989"/>
    </source>
</evidence>
<dbReference type="InterPro" id="IPR003594">
    <property type="entry name" value="HATPase_dom"/>
</dbReference>
<organism evidence="19 20">
    <name type="scientific">Candidatus Endoriftia persephonae</name>
    <dbReference type="NCBI Taxonomy" id="393765"/>
    <lineage>
        <taxon>Bacteria</taxon>
        <taxon>Pseudomonadati</taxon>
        <taxon>Pseudomonadota</taxon>
        <taxon>Gammaproteobacteria</taxon>
        <taxon>Chromatiales</taxon>
        <taxon>Sedimenticolaceae</taxon>
        <taxon>Candidatus Endoriftia</taxon>
    </lineage>
</organism>
<dbReference type="SMART" id="SM00304">
    <property type="entry name" value="HAMP"/>
    <property type="match status" value="1"/>
</dbReference>
<keyword evidence="3 14" id="KW-1003">Cell membrane</keyword>
<dbReference type="SUPFAM" id="SSF158472">
    <property type="entry name" value="HAMP domain-like"/>
    <property type="match status" value="1"/>
</dbReference>
<protein>
    <recommendedName>
        <fullName evidence="14">Sensor protein</fullName>
        <ecNumber evidence="14">2.7.13.3</ecNumber>
    </recommendedName>
</protein>
<keyword evidence="11 15" id="KW-1133">Transmembrane helix</keyword>
<dbReference type="InterPro" id="IPR050482">
    <property type="entry name" value="Sensor_HK_TwoCompSys"/>
</dbReference>
<comment type="subcellular location">
    <subcellularLocation>
        <location evidence="2">Cell inner membrane</location>
        <topology evidence="2">Multi-pass membrane protein</topology>
    </subcellularLocation>
</comment>
<keyword evidence="8 14" id="KW-0547">Nucleotide-binding</keyword>
<dbReference type="InterPro" id="IPR016380">
    <property type="entry name" value="Sig_transdc_His_kin_NarX/NarQ"/>
</dbReference>
<dbReference type="Gene3D" id="3.30.565.10">
    <property type="entry name" value="Histidine kinase-like ATPase, C-terminal domain"/>
    <property type="match status" value="1"/>
</dbReference>
<dbReference type="InterPro" id="IPR005467">
    <property type="entry name" value="His_kinase_dom"/>
</dbReference>
<keyword evidence="20" id="KW-1185">Reference proteome</keyword>
<dbReference type="GO" id="GO:0000155">
    <property type="term" value="F:phosphorelay sensor kinase activity"/>
    <property type="evidence" value="ECO:0007669"/>
    <property type="project" value="UniProtKB-UniRule"/>
</dbReference>
<dbReference type="Gene3D" id="1.20.120.960">
    <property type="entry name" value="Histidine kinase NarX, sensor domain"/>
    <property type="match status" value="1"/>
</dbReference>
<keyword evidence="13 14" id="KW-0472">Membrane</keyword>
<dbReference type="Pfam" id="PF02518">
    <property type="entry name" value="HATPase_c"/>
    <property type="match status" value="1"/>
</dbReference>
<keyword evidence="4 14" id="KW-0997">Cell inner membrane</keyword>
<dbReference type="Pfam" id="PF00672">
    <property type="entry name" value="HAMP"/>
    <property type="match status" value="1"/>
</dbReference>
<dbReference type="GO" id="GO:0005524">
    <property type="term" value="F:ATP binding"/>
    <property type="evidence" value="ECO:0007669"/>
    <property type="project" value="UniProtKB-UniRule"/>
</dbReference>
<evidence type="ECO:0000256" key="3">
    <source>
        <dbReference type="ARBA" id="ARBA00022475"/>
    </source>
</evidence>
<evidence type="ECO:0000259" key="17">
    <source>
        <dbReference type="PROSITE" id="PS50109"/>
    </source>
</evidence>
<dbReference type="AlphaFoldDB" id="A0A9J7A1A4"/>
<evidence type="ECO:0000256" key="13">
    <source>
        <dbReference type="ARBA" id="ARBA00023136"/>
    </source>
</evidence>
<evidence type="ECO:0000256" key="1">
    <source>
        <dbReference type="ARBA" id="ARBA00000085"/>
    </source>
</evidence>
<dbReference type="PROSITE" id="PS50885">
    <property type="entry name" value="HAMP"/>
    <property type="match status" value="1"/>
</dbReference>
<dbReference type="RefSeq" id="WP_050799376.1">
    <property type="nucleotide sequence ID" value="NZ_CP090569.1"/>
</dbReference>
<dbReference type="InterPro" id="IPR003660">
    <property type="entry name" value="HAMP_dom"/>
</dbReference>
<evidence type="ECO:0000256" key="15">
    <source>
        <dbReference type="SAM" id="Phobius"/>
    </source>
</evidence>
<sequence length="633" mass="70788">MATIFALAVIGMLSSVFIADTSEGFAAAINQAGTLRMQSYRIASSMANGIPGDMPRSGEVTRKLVAEFERRLFSPRIHTVLTKGPSESVTQAYNRVEKRWQWEIHPNLKVYLELTSAAFGERGIAQQIAQQRHYYLSHVDSFVDNIHHFVEALELDAEAQNRQLRLIQLVALMLTLFVALVSIYLTKRTVLNPLKDLLVCARAARRGDFSVRSHHSSEDELGQLGDAFNVMAADLSKLYEGLEARVREKTLNLERSNRSLELLYITAKRFSDSSLSDEVLKSLIHDIEQAMGVRSGTICLGQVGDRQAFRLASTSPVDIERQISGGGDCSRCLGNGETHTFKVDCEGGECVNVFSTAIRDQQQQYGVLLVEFNVEQELEEWQQRLLETVASHIAMAINLSQRVSQNRMLSLLEERSVIARELHDSLAQSLSYLKIQVSRLEKAVSEEQAKDDLLLISGVLRSALNGAYRQLRELLTTFRLRMSEAGLGAALDETVREYRERGGLEIELIDRIANCRFSPNAEIHVIQIIREALSNVIRHANATRALVKIECDMDGIVTILVEDDGVGIGIDEEGDMMQHYGLPIMQERANWLGAELMINEPESGGTRVLLSFSIADSDHTLSHENLIQKISYE</sequence>
<dbReference type="EC" id="2.7.13.3" evidence="14"/>
<evidence type="ECO:0000256" key="14">
    <source>
        <dbReference type="PIRNR" id="PIRNR003167"/>
    </source>
</evidence>
<evidence type="ECO:0000256" key="9">
    <source>
        <dbReference type="ARBA" id="ARBA00022777"/>
    </source>
</evidence>
<feature type="signal peptide" evidence="16">
    <location>
        <begin position="1"/>
        <end position="18"/>
    </location>
</feature>
<evidence type="ECO:0000256" key="12">
    <source>
        <dbReference type="ARBA" id="ARBA00023012"/>
    </source>
</evidence>
<keyword evidence="5" id="KW-0597">Phosphoprotein</keyword>
<dbReference type="Pfam" id="PF13492">
    <property type="entry name" value="GAF_3"/>
    <property type="match status" value="1"/>
</dbReference>
<keyword evidence="10 14" id="KW-0067">ATP-binding</keyword>
<dbReference type="KEGG" id="eps:L0Y14_06875"/>
<dbReference type="PANTHER" id="PTHR24421">
    <property type="entry name" value="NITRATE/NITRITE SENSOR PROTEIN NARX-RELATED"/>
    <property type="match status" value="1"/>
</dbReference>
<dbReference type="CDD" id="cd06225">
    <property type="entry name" value="HAMP"/>
    <property type="match status" value="1"/>
</dbReference>
<evidence type="ECO:0000256" key="10">
    <source>
        <dbReference type="ARBA" id="ARBA00022840"/>
    </source>
</evidence>
<evidence type="ECO:0000256" key="8">
    <source>
        <dbReference type="ARBA" id="ARBA00022741"/>
    </source>
</evidence>
<evidence type="ECO:0000259" key="18">
    <source>
        <dbReference type="PROSITE" id="PS50885"/>
    </source>
</evidence>
<comment type="catalytic activity">
    <reaction evidence="1 14">
        <text>ATP + protein L-histidine = ADP + protein N-phospho-L-histidine.</text>
        <dbReference type="EC" id="2.7.13.3"/>
    </reaction>
</comment>
<dbReference type="InterPro" id="IPR036890">
    <property type="entry name" value="HATPase_C_sf"/>
</dbReference>
<gene>
    <name evidence="19" type="ORF">L0Y14_06875</name>
</gene>
<evidence type="ECO:0000256" key="7">
    <source>
        <dbReference type="ARBA" id="ARBA00022692"/>
    </source>
</evidence>
<evidence type="ECO:0000256" key="6">
    <source>
        <dbReference type="ARBA" id="ARBA00022679"/>
    </source>
</evidence>
<feature type="transmembrane region" description="Helical" evidence="15">
    <location>
        <begin position="166"/>
        <end position="185"/>
    </location>
</feature>
<dbReference type="EMBL" id="CP090569">
    <property type="protein sequence ID" value="USF88947.1"/>
    <property type="molecule type" value="Genomic_DNA"/>
</dbReference>
<dbReference type="InterPro" id="IPR042295">
    <property type="entry name" value="NarX-like_N_sf"/>
</dbReference>
<feature type="domain" description="HAMP" evidence="18">
    <location>
        <begin position="188"/>
        <end position="240"/>
    </location>
</feature>
<dbReference type="Gene3D" id="1.20.5.1930">
    <property type="match status" value="1"/>
</dbReference>
<dbReference type="SUPFAM" id="SSF55874">
    <property type="entry name" value="ATPase domain of HSP90 chaperone/DNA topoisomerase II/histidine kinase"/>
    <property type="match status" value="1"/>
</dbReference>
<reference evidence="19" key="1">
    <citation type="journal article" date="2022" name="Mol. Ecol. Resour.">
        <title>The complete and closed genome of the facultative generalist Candidatus Endoriftia persephone from deep-sea hydrothermal vents.</title>
        <authorList>
            <person name="de Oliveira A.L."/>
            <person name="Srivastava A."/>
            <person name="Espada-Hinojosa S."/>
            <person name="Bright M."/>
        </authorList>
    </citation>
    <scope>NUCLEOTIDE SEQUENCE</scope>
    <source>
        <strain evidence="19">Tica-EPR-9o50.N</strain>
    </source>
</reference>
<dbReference type="Gene3D" id="3.30.450.40">
    <property type="match status" value="1"/>
</dbReference>
<dbReference type="GO" id="GO:0046983">
    <property type="term" value="F:protein dimerization activity"/>
    <property type="evidence" value="ECO:0007669"/>
    <property type="project" value="UniProtKB-UniRule"/>
</dbReference>
<keyword evidence="12 14" id="KW-0902">Two-component regulatory system</keyword>
<dbReference type="PIRSF" id="PIRSF003167">
    <property type="entry name" value="STHK_NarX/NarQ"/>
    <property type="match status" value="1"/>
</dbReference>
<dbReference type="Gene3D" id="1.10.8.500">
    <property type="entry name" value="HAMP domain in histidine kinase"/>
    <property type="match status" value="1"/>
</dbReference>
<dbReference type="CDD" id="cd19408">
    <property type="entry name" value="NarX_NarQ_sensor"/>
    <property type="match status" value="1"/>
</dbReference>
<proteinExistence type="predicted"/>
<evidence type="ECO:0000256" key="2">
    <source>
        <dbReference type="ARBA" id="ARBA00004429"/>
    </source>
</evidence>
<keyword evidence="6 14" id="KW-0808">Transferase</keyword>
<feature type="chain" id="PRO_5039923613" description="Sensor protein" evidence="16">
    <location>
        <begin position="19"/>
        <end position="633"/>
    </location>
</feature>
<evidence type="ECO:0000256" key="5">
    <source>
        <dbReference type="ARBA" id="ARBA00022553"/>
    </source>
</evidence>
<dbReference type="SMART" id="SM00387">
    <property type="entry name" value="HATPase_c"/>
    <property type="match status" value="1"/>
</dbReference>
<keyword evidence="7 15" id="KW-0812">Transmembrane</keyword>
<dbReference type="PANTHER" id="PTHR24421:SF10">
    <property type="entry name" value="NITRATE_NITRITE SENSOR PROTEIN NARQ"/>
    <property type="match status" value="1"/>
</dbReference>
<dbReference type="InterPro" id="IPR003018">
    <property type="entry name" value="GAF"/>
</dbReference>
<evidence type="ECO:0000256" key="16">
    <source>
        <dbReference type="SAM" id="SignalP"/>
    </source>
</evidence>
<dbReference type="Proteomes" id="UP001056649">
    <property type="component" value="Chromosome"/>
</dbReference>
<keyword evidence="9 14" id="KW-0418">Kinase</keyword>
<keyword evidence="16" id="KW-0732">Signal</keyword>
<evidence type="ECO:0000256" key="4">
    <source>
        <dbReference type="ARBA" id="ARBA00022519"/>
    </source>
</evidence>
<name>A0A9J7A1A4_9GAMM</name>